<keyword evidence="3" id="KW-0539">Nucleus</keyword>
<feature type="compositionally biased region" description="Low complexity" evidence="4">
    <location>
        <begin position="20"/>
        <end position="35"/>
    </location>
</feature>
<dbReference type="InterPro" id="IPR049629">
    <property type="entry name" value="DPY30_SDC1_DD"/>
</dbReference>
<reference evidence="5 6" key="1">
    <citation type="submission" date="2024-03" db="EMBL/GenBank/DDBJ databases">
        <title>Genome-scale model development and genomic sequencing of the oleaginous clade Lipomyces.</title>
        <authorList>
            <consortium name="Lawrence Berkeley National Laboratory"/>
            <person name="Czajka J.J."/>
            <person name="Han Y."/>
            <person name="Kim J."/>
            <person name="Mondo S.J."/>
            <person name="Hofstad B.A."/>
            <person name="Robles A."/>
            <person name="Haridas S."/>
            <person name="Riley R."/>
            <person name="LaButti K."/>
            <person name="Pangilinan J."/>
            <person name="Andreopoulos W."/>
            <person name="Lipzen A."/>
            <person name="Yan J."/>
            <person name="Wang M."/>
            <person name="Ng V."/>
            <person name="Grigoriev I.V."/>
            <person name="Spatafora J.W."/>
            <person name="Magnuson J.K."/>
            <person name="Baker S.E."/>
            <person name="Pomraning K.R."/>
        </authorList>
    </citation>
    <scope>NUCLEOTIDE SEQUENCE [LARGE SCALE GENOMIC DNA]</scope>
    <source>
        <strain evidence="5 6">Phaff 52-87</strain>
    </source>
</reference>
<feature type="compositionally biased region" description="Low complexity" evidence="4">
    <location>
        <begin position="77"/>
        <end position="93"/>
    </location>
</feature>
<comment type="subcellular location">
    <subcellularLocation>
        <location evidence="1">Nucleus</location>
    </subcellularLocation>
</comment>
<protein>
    <submittedName>
        <fullName evidence="5">Uncharacterized protein</fullName>
    </submittedName>
</protein>
<feature type="region of interest" description="Disordered" evidence="4">
    <location>
        <begin position="1"/>
        <end position="139"/>
    </location>
</feature>
<dbReference type="GeneID" id="90040829"/>
<organism evidence="5 6">
    <name type="scientific">Myxozyma melibiosi</name>
    <dbReference type="NCBI Taxonomy" id="54550"/>
    <lineage>
        <taxon>Eukaryota</taxon>
        <taxon>Fungi</taxon>
        <taxon>Dikarya</taxon>
        <taxon>Ascomycota</taxon>
        <taxon>Saccharomycotina</taxon>
        <taxon>Lipomycetes</taxon>
        <taxon>Lipomycetales</taxon>
        <taxon>Lipomycetaceae</taxon>
        <taxon>Myxozyma</taxon>
    </lineage>
</organism>
<evidence type="ECO:0000256" key="4">
    <source>
        <dbReference type="SAM" id="MobiDB-lite"/>
    </source>
</evidence>
<dbReference type="Gene3D" id="1.20.890.10">
    <property type="entry name" value="cAMP-dependent protein kinase regulatory subunit, dimerization-anchoring domain"/>
    <property type="match status" value="1"/>
</dbReference>
<evidence type="ECO:0000313" key="5">
    <source>
        <dbReference type="EMBL" id="KAK7203540.1"/>
    </source>
</evidence>
<comment type="caution">
    <text evidence="5">The sequence shown here is derived from an EMBL/GenBank/DDBJ whole genome shotgun (WGS) entry which is preliminary data.</text>
</comment>
<dbReference type="Pfam" id="PF05186">
    <property type="entry name" value="Dpy-30"/>
    <property type="match status" value="1"/>
</dbReference>
<feature type="compositionally biased region" description="Acidic residues" evidence="4">
    <location>
        <begin position="42"/>
        <end position="51"/>
    </location>
</feature>
<evidence type="ECO:0000256" key="1">
    <source>
        <dbReference type="ARBA" id="ARBA00004123"/>
    </source>
</evidence>
<keyword evidence="6" id="KW-1185">Reference proteome</keyword>
<dbReference type="InterPro" id="IPR007858">
    <property type="entry name" value="Dpy-30_motif"/>
</dbReference>
<feature type="compositionally biased region" description="Low complexity" evidence="4">
    <location>
        <begin position="118"/>
        <end position="130"/>
    </location>
</feature>
<evidence type="ECO:0000313" key="6">
    <source>
        <dbReference type="Proteomes" id="UP001498771"/>
    </source>
</evidence>
<proteinExistence type="inferred from homology"/>
<sequence length="191" mass="20440">MDGSGAVVADRVASEDRVGAAVATPADDVADDAATSPKDTIVEDAEEEIQPDDANTSRKRTHDAIDAPSPPPPPPTSTSTHPHIPPSTHTSPTNGHDTTSPPKAKQQKLSPEEDSTDADTQQGQQQTQQDPVRGGAPLRRYLNKFVTPALLDGMKLIAREQPNNPLERLAMFLLERSKDAPLVSEESISKE</sequence>
<dbReference type="RefSeq" id="XP_064766573.1">
    <property type="nucleotide sequence ID" value="XM_064915317.1"/>
</dbReference>
<evidence type="ECO:0000256" key="2">
    <source>
        <dbReference type="ARBA" id="ARBA00010849"/>
    </source>
</evidence>
<evidence type="ECO:0000256" key="3">
    <source>
        <dbReference type="ARBA" id="ARBA00023242"/>
    </source>
</evidence>
<comment type="similarity">
    <text evidence="2">Belongs to the dpy-30 family.</text>
</comment>
<accession>A0ABR1F150</accession>
<gene>
    <name evidence="5" type="ORF">BZA70DRAFT_67202</name>
</gene>
<name>A0ABR1F150_9ASCO</name>
<dbReference type="EMBL" id="JBBJBU010000011">
    <property type="protein sequence ID" value="KAK7203540.1"/>
    <property type="molecule type" value="Genomic_DNA"/>
</dbReference>
<dbReference type="Proteomes" id="UP001498771">
    <property type="component" value="Unassembled WGS sequence"/>
</dbReference>
<dbReference type="CDD" id="cd22965">
    <property type="entry name" value="DD_DPY30_SDC1"/>
    <property type="match status" value="1"/>
</dbReference>